<evidence type="ECO:0000259" key="6">
    <source>
        <dbReference type="PROSITE" id="PS50950"/>
    </source>
</evidence>
<feature type="domain" description="THAP-type" evidence="6">
    <location>
        <begin position="29"/>
        <end position="115"/>
    </location>
</feature>
<evidence type="ECO:0000313" key="8">
    <source>
        <dbReference type="Proteomes" id="UP000579812"/>
    </source>
</evidence>
<dbReference type="SMART" id="SM00692">
    <property type="entry name" value="DM3"/>
    <property type="match status" value="1"/>
</dbReference>
<keyword evidence="3" id="KW-0862">Zinc</keyword>
<proteinExistence type="predicted"/>
<dbReference type="GO" id="GO:0003677">
    <property type="term" value="F:DNA binding"/>
    <property type="evidence" value="ECO:0007669"/>
    <property type="project" value="UniProtKB-UniRule"/>
</dbReference>
<keyword evidence="2 5" id="KW-0863">Zinc-finger</keyword>
<evidence type="ECO:0000313" key="7">
    <source>
        <dbReference type="EMBL" id="KAF4115525.1"/>
    </source>
</evidence>
<evidence type="ECO:0000256" key="3">
    <source>
        <dbReference type="ARBA" id="ARBA00022833"/>
    </source>
</evidence>
<dbReference type="SUPFAM" id="SSF57716">
    <property type="entry name" value="Glucocorticoid receptor-like (DNA-binding domain)"/>
    <property type="match status" value="1"/>
</dbReference>
<dbReference type="EMBL" id="JAAMOB010000003">
    <property type="protein sequence ID" value="KAF4115525.1"/>
    <property type="molecule type" value="Genomic_DNA"/>
</dbReference>
<dbReference type="Pfam" id="PF05485">
    <property type="entry name" value="THAP"/>
    <property type="match status" value="1"/>
</dbReference>
<keyword evidence="4 5" id="KW-0238">DNA-binding</keyword>
<sequence>MLRSYSPLNKKKKRQHCYCFLAVAAGDTMSVSKSHSCVFGCPIEHRSLHRLPSSEPLRTLWLKFIFQGNVPENVGKFLYVCTNHFTPDCLTNQGQFNAGFSQRLLLKEGSIPTIPARKSDKVSTHEDLARVHHVACQTDPPKLCTVATQLSITTLRPHFRSTGVQATMPCPDVDVGTSEPQLSSAPIKMPRLELKEEEEDQESHWVLQMIV</sequence>
<accession>A0A7J6D916</accession>
<dbReference type="GO" id="GO:0008270">
    <property type="term" value="F:zinc ion binding"/>
    <property type="evidence" value="ECO:0007669"/>
    <property type="project" value="UniProtKB-KW"/>
</dbReference>
<evidence type="ECO:0000256" key="4">
    <source>
        <dbReference type="ARBA" id="ARBA00023125"/>
    </source>
</evidence>
<comment type="caution">
    <text evidence="7">The sequence shown here is derived from an EMBL/GenBank/DDBJ whole genome shotgun (WGS) entry which is preliminary data.</text>
</comment>
<organism evidence="7 8">
    <name type="scientific">Onychostoma macrolepis</name>
    <dbReference type="NCBI Taxonomy" id="369639"/>
    <lineage>
        <taxon>Eukaryota</taxon>
        <taxon>Metazoa</taxon>
        <taxon>Chordata</taxon>
        <taxon>Craniata</taxon>
        <taxon>Vertebrata</taxon>
        <taxon>Euteleostomi</taxon>
        <taxon>Actinopterygii</taxon>
        <taxon>Neopterygii</taxon>
        <taxon>Teleostei</taxon>
        <taxon>Ostariophysi</taxon>
        <taxon>Cypriniformes</taxon>
        <taxon>Cyprinidae</taxon>
        <taxon>Acrossocheilinae</taxon>
        <taxon>Onychostoma</taxon>
    </lineage>
</organism>
<dbReference type="Proteomes" id="UP000579812">
    <property type="component" value="Unassembled WGS sequence"/>
</dbReference>
<keyword evidence="1" id="KW-0479">Metal-binding</keyword>
<dbReference type="AlphaFoldDB" id="A0A7J6D916"/>
<keyword evidence="8" id="KW-1185">Reference proteome</keyword>
<evidence type="ECO:0000256" key="1">
    <source>
        <dbReference type="ARBA" id="ARBA00022723"/>
    </source>
</evidence>
<reference evidence="7 8" key="1">
    <citation type="submission" date="2020-04" db="EMBL/GenBank/DDBJ databases">
        <title>Chromosome-level genome assembly of a cyprinid fish Onychostoma macrolepis by integration of Nanopore Sequencing, Bionano and Hi-C technology.</title>
        <authorList>
            <person name="Wang D."/>
        </authorList>
    </citation>
    <scope>NUCLEOTIDE SEQUENCE [LARGE SCALE GENOMIC DNA]</scope>
    <source>
        <strain evidence="7">SWU-2019</strain>
        <tissue evidence="7">Muscle</tissue>
    </source>
</reference>
<dbReference type="PROSITE" id="PS50950">
    <property type="entry name" value="ZF_THAP"/>
    <property type="match status" value="1"/>
</dbReference>
<protein>
    <recommendedName>
        <fullName evidence="6">THAP-type domain-containing protein</fullName>
    </recommendedName>
</protein>
<gene>
    <name evidence="7" type="ORF">G5714_003014</name>
</gene>
<dbReference type="SMART" id="SM00980">
    <property type="entry name" value="THAP"/>
    <property type="match status" value="1"/>
</dbReference>
<name>A0A7J6D916_9TELE</name>
<evidence type="ECO:0000256" key="5">
    <source>
        <dbReference type="PROSITE-ProRule" id="PRU00309"/>
    </source>
</evidence>
<evidence type="ECO:0000256" key="2">
    <source>
        <dbReference type="ARBA" id="ARBA00022771"/>
    </source>
</evidence>
<dbReference type="InterPro" id="IPR006612">
    <property type="entry name" value="THAP_Znf"/>
</dbReference>